<evidence type="ECO:0000259" key="8">
    <source>
        <dbReference type="PROSITE" id="PS50931"/>
    </source>
</evidence>
<comment type="similarity">
    <text evidence="1">Belongs to the LysR transcriptional regulatory family.</text>
</comment>
<evidence type="ECO:0000256" key="3">
    <source>
        <dbReference type="ARBA" id="ARBA00023015"/>
    </source>
</evidence>
<keyword evidence="2" id="KW-0536">Nodulation</keyword>
<comment type="caution">
    <text evidence="9">The sequence shown here is derived from an EMBL/GenBank/DDBJ whole genome shotgun (WGS) entry which is preliminary data.</text>
</comment>
<evidence type="ECO:0000256" key="5">
    <source>
        <dbReference type="ARBA" id="ARBA00023159"/>
    </source>
</evidence>
<dbReference type="InterPro" id="IPR036388">
    <property type="entry name" value="WH-like_DNA-bd_sf"/>
</dbReference>
<dbReference type="SUPFAM" id="SSF53850">
    <property type="entry name" value="Periplasmic binding protein-like II"/>
    <property type="match status" value="1"/>
</dbReference>
<evidence type="ECO:0000256" key="6">
    <source>
        <dbReference type="ARBA" id="ARBA00023163"/>
    </source>
</evidence>
<accession>A0ABR5CLQ2</accession>
<keyword evidence="10" id="KW-1185">Reference proteome</keyword>
<sequence>MTDWQGDEGDDMVEPAQAEDQSSLHRRLSGIDLNLLIALEALMDCRNVTHAARKLGQTQPAMSRSLGRLRELLGDDLLVRSSTGLKPTAYGDYLATVLPAAMLHIRDLISSRPMEAETRLSISSGLTPAVLPYFLKFSGRENELLKIATHRSADEAVSQLRLRTADFALGGIPSTDMDIESEIVAEEEFVTLVGYNRQGVGGARPSQGTYLSLQQISLVENGREIFPQLGEALYSHGIRRSHMIEIPDVTAAALMVSESELALTVPRSIAGWLSRSLRLSAVLPPVPISPERISLAWLAGACQNKRTRTINELRASVKDAMAQDHLSVTALRAVERED</sequence>
<proteinExistence type="inferred from homology"/>
<feature type="domain" description="HTH lysR-type" evidence="8">
    <location>
        <begin position="31"/>
        <end position="88"/>
    </location>
</feature>
<dbReference type="InterPro" id="IPR000847">
    <property type="entry name" value="LysR_HTH_N"/>
</dbReference>
<name>A0ABR5CLQ2_9HYPH</name>
<dbReference type="PANTHER" id="PTHR30118">
    <property type="entry name" value="HTH-TYPE TRANSCRIPTIONAL REGULATOR LEUO-RELATED"/>
    <property type="match status" value="1"/>
</dbReference>
<dbReference type="Pfam" id="PF00126">
    <property type="entry name" value="HTH_1"/>
    <property type="match status" value="1"/>
</dbReference>
<keyword evidence="6" id="KW-0804">Transcription</keyword>
<dbReference type="Proteomes" id="UP000052068">
    <property type="component" value="Unassembled WGS sequence"/>
</dbReference>
<feature type="region of interest" description="Disordered" evidence="7">
    <location>
        <begin position="1"/>
        <end position="23"/>
    </location>
</feature>
<keyword evidence="4" id="KW-0238">DNA-binding</keyword>
<dbReference type="EMBL" id="JWJH01000027">
    <property type="protein sequence ID" value="KJF65650.1"/>
    <property type="molecule type" value="Genomic_DNA"/>
</dbReference>
<feature type="compositionally biased region" description="Acidic residues" evidence="7">
    <location>
        <begin position="1"/>
        <end position="13"/>
    </location>
</feature>
<dbReference type="Pfam" id="PF03466">
    <property type="entry name" value="LysR_substrate"/>
    <property type="match status" value="1"/>
</dbReference>
<dbReference type="InterPro" id="IPR036390">
    <property type="entry name" value="WH_DNA-bd_sf"/>
</dbReference>
<evidence type="ECO:0000256" key="7">
    <source>
        <dbReference type="SAM" id="MobiDB-lite"/>
    </source>
</evidence>
<evidence type="ECO:0000256" key="2">
    <source>
        <dbReference type="ARBA" id="ARBA00022458"/>
    </source>
</evidence>
<evidence type="ECO:0000256" key="1">
    <source>
        <dbReference type="ARBA" id="ARBA00009437"/>
    </source>
</evidence>
<evidence type="ECO:0000256" key="4">
    <source>
        <dbReference type="ARBA" id="ARBA00023125"/>
    </source>
</evidence>
<dbReference type="InterPro" id="IPR050389">
    <property type="entry name" value="LysR-type_TF"/>
</dbReference>
<dbReference type="PRINTS" id="PR00039">
    <property type="entry name" value="HTHLYSR"/>
</dbReference>
<keyword evidence="5" id="KW-0010">Activator</keyword>
<dbReference type="Gene3D" id="3.40.190.10">
    <property type="entry name" value="Periplasmic binding protein-like II"/>
    <property type="match status" value="2"/>
</dbReference>
<evidence type="ECO:0000313" key="10">
    <source>
        <dbReference type="Proteomes" id="UP000052068"/>
    </source>
</evidence>
<gene>
    <name evidence="9" type="ORF">RS75_22045</name>
</gene>
<dbReference type="PROSITE" id="PS50931">
    <property type="entry name" value="HTH_LYSR"/>
    <property type="match status" value="1"/>
</dbReference>
<organism evidence="9 10">
    <name type="scientific">Rhizobium nepotum 39/7</name>
    <dbReference type="NCBI Taxonomy" id="1368418"/>
    <lineage>
        <taxon>Bacteria</taxon>
        <taxon>Pseudomonadati</taxon>
        <taxon>Pseudomonadota</taxon>
        <taxon>Alphaproteobacteria</taxon>
        <taxon>Hyphomicrobiales</taxon>
        <taxon>Rhizobiaceae</taxon>
        <taxon>Rhizobium/Agrobacterium group</taxon>
        <taxon>Rhizobium</taxon>
    </lineage>
</organism>
<protein>
    <recommendedName>
        <fullName evidence="8">HTH lysR-type domain-containing protein</fullName>
    </recommendedName>
</protein>
<dbReference type="Gene3D" id="1.10.10.10">
    <property type="entry name" value="Winged helix-like DNA-binding domain superfamily/Winged helix DNA-binding domain"/>
    <property type="match status" value="1"/>
</dbReference>
<dbReference type="SUPFAM" id="SSF46785">
    <property type="entry name" value="Winged helix' DNA-binding domain"/>
    <property type="match status" value="1"/>
</dbReference>
<evidence type="ECO:0000313" key="9">
    <source>
        <dbReference type="EMBL" id="KJF65650.1"/>
    </source>
</evidence>
<dbReference type="RefSeq" id="WP_045024475.1">
    <property type="nucleotide sequence ID" value="NZ_JWJH01000027.1"/>
</dbReference>
<dbReference type="InterPro" id="IPR005119">
    <property type="entry name" value="LysR_subst-bd"/>
</dbReference>
<keyword evidence="3" id="KW-0805">Transcription regulation</keyword>
<reference evidence="9 10" key="1">
    <citation type="submission" date="2015-03" db="EMBL/GenBank/DDBJ databases">
        <title>Draft Genome Sequences of Agrobacterium nepotum Strain 39/7T (= CFBP 7436T = LMG 26435T) and Agrobacterium sp. Strain KFB 330 (= CFBP 8308 = LMG 28674).</title>
        <authorList>
            <person name="Kuzmanovic N."/>
            <person name="Pulawska J."/>
            <person name="Obradovic A."/>
        </authorList>
    </citation>
    <scope>NUCLEOTIDE SEQUENCE [LARGE SCALE GENOMIC DNA]</scope>
    <source>
        <strain evidence="9 10">39/7</strain>
    </source>
</reference>
<dbReference type="PANTHER" id="PTHR30118:SF15">
    <property type="entry name" value="TRANSCRIPTIONAL REGULATORY PROTEIN"/>
    <property type="match status" value="1"/>
</dbReference>